<dbReference type="Pfam" id="PF20257">
    <property type="entry name" value="SAM_HAT_C"/>
    <property type="match status" value="1"/>
</dbReference>
<evidence type="ECO:0000256" key="1">
    <source>
        <dbReference type="ARBA" id="ARBA00022691"/>
    </source>
</evidence>
<feature type="domain" description="S-adenosyl-l-methionine hydroxide adenosyltransferase N-terminal" evidence="3">
    <location>
        <begin position="6"/>
        <end position="155"/>
    </location>
</feature>
<dbReference type="RefSeq" id="WP_044764852.1">
    <property type="nucleotide sequence ID" value="NZ_CEHB01000041.1"/>
</dbReference>
<evidence type="ECO:0000259" key="4">
    <source>
        <dbReference type="Pfam" id="PF20257"/>
    </source>
</evidence>
<keyword evidence="1" id="KW-0949">S-adenosyl-L-methionine</keyword>
<dbReference type="PANTHER" id="PTHR35092">
    <property type="entry name" value="CHLORINASE MJ1651"/>
    <property type="match status" value="1"/>
</dbReference>
<dbReference type="SUPFAM" id="SSF102522">
    <property type="entry name" value="Bacterial fluorinating enzyme, N-terminal domain"/>
    <property type="match status" value="1"/>
</dbReference>
<dbReference type="SUPFAM" id="SSF101852">
    <property type="entry name" value="Bacterial fluorinating enzyme, C-terminal domain"/>
    <property type="match status" value="1"/>
</dbReference>
<dbReference type="InterPro" id="IPR046470">
    <property type="entry name" value="SAM_HAT_C"/>
</dbReference>
<sequence>MSNNLLVLQSDFGLVDGAVSAMIGVALQESRDLVVHHLTHDITPYNIFEGSYRLFQTVEYWPEGTTFVSVVDPGVGSKRKSVVALTEQNHYIVTPDNGTLSFIKKYVGIEAVREISEVANRRANTEHSYTFHGRDVYAYTGAKLASGHISFEEVGPELSVDEIVEIPTVPTEVGSDYVKGAIDILDVRFGSLWTSITREEFYTLQPQFEDRFEVTIYNNDMLVYQNQVTYGKSFADVRIGQPLIYINSLYRVGVAINQGSFAKAYNVGVGQNWHIEIKRISN</sequence>
<dbReference type="Gene3D" id="2.40.30.90">
    <property type="entry name" value="Bacterial fluorinating enzyme like"/>
    <property type="match status" value="1"/>
</dbReference>
<accession>A0A0Z8VXH2</accession>
<evidence type="ECO:0000313" key="6">
    <source>
        <dbReference type="Proteomes" id="UP000074903"/>
    </source>
</evidence>
<dbReference type="PANTHER" id="PTHR35092:SF1">
    <property type="entry name" value="CHLORINASE MJ1651"/>
    <property type="match status" value="1"/>
</dbReference>
<dbReference type="InterPro" id="IPR023228">
    <property type="entry name" value="SAM_OH_AdoTrfase_N_sf"/>
</dbReference>
<dbReference type="EMBL" id="FILX01000015">
    <property type="protein sequence ID" value="CYX63889.1"/>
    <property type="molecule type" value="Genomic_DNA"/>
</dbReference>
<dbReference type="AlphaFoldDB" id="A0A0Z8VXH2"/>
<dbReference type="Gene3D" id="3.40.50.10790">
    <property type="entry name" value="S-adenosyl-l-methionine hydroxide adenosyltransferase, N-terminal"/>
    <property type="match status" value="1"/>
</dbReference>
<reference evidence="5 6" key="1">
    <citation type="submission" date="2016-02" db="EMBL/GenBank/DDBJ databases">
        <authorList>
            <consortium name="Pathogen Informatics"/>
        </authorList>
    </citation>
    <scope>NUCLEOTIDE SEQUENCE [LARGE SCALE GENOMIC DNA]</scope>
    <source>
        <strain evidence="5 6">SS993</strain>
    </source>
</reference>
<name>A0A0Z8VXH2_STRSU</name>
<organism evidence="5 6">
    <name type="scientific">Streptococcus suis</name>
    <dbReference type="NCBI Taxonomy" id="1307"/>
    <lineage>
        <taxon>Bacteria</taxon>
        <taxon>Bacillati</taxon>
        <taxon>Bacillota</taxon>
        <taxon>Bacilli</taxon>
        <taxon>Lactobacillales</taxon>
        <taxon>Streptococcaceae</taxon>
        <taxon>Streptococcus</taxon>
    </lineage>
</organism>
<dbReference type="InterPro" id="IPR023227">
    <property type="entry name" value="SAM_OH_AdoTrfase_C_sf"/>
</dbReference>
<protein>
    <submittedName>
        <fullName evidence="5">Molybdate/tungstate binding protein</fullName>
    </submittedName>
</protein>
<proteinExistence type="inferred from homology"/>
<dbReference type="InterPro" id="IPR002747">
    <property type="entry name" value="SAM_OH_AdoTrfase"/>
</dbReference>
<dbReference type="PIRSF" id="PIRSF006779">
    <property type="entry name" value="UCP006779"/>
    <property type="match status" value="1"/>
</dbReference>
<evidence type="ECO:0000259" key="3">
    <source>
        <dbReference type="Pfam" id="PF01887"/>
    </source>
</evidence>
<feature type="domain" description="S-adenosyl-l-methionine hydroxide adenosyltransferase C-terminal" evidence="4">
    <location>
        <begin position="180"/>
        <end position="273"/>
    </location>
</feature>
<evidence type="ECO:0000256" key="2">
    <source>
        <dbReference type="ARBA" id="ARBA00024035"/>
    </source>
</evidence>
<evidence type="ECO:0000313" key="5">
    <source>
        <dbReference type="EMBL" id="CYX63889.1"/>
    </source>
</evidence>
<dbReference type="Proteomes" id="UP000074903">
    <property type="component" value="Unassembled WGS sequence"/>
</dbReference>
<comment type="similarity">
    <text evidence="2">Belongs to the SAM hydrolase / SAM-dependent halogenase family.</text>
</comment>
<dbReference type="InterPro" id="IPR046469">
    <property type="entry name" value="SAM_HAT_N"/>
</dbReference>
<gene>
    <name evidence="5" type="ORF">ERS132531_01043</name>
</gene>
<dbReference type="Pfam" id="PF01887">
    <property type="entry name" value="SAM_HAT_N"/>
    <property type="match status" value="1"/>
</dbReference>